<comment type="caution">
    <text evidence="1">The sequence shown here is derived from an EMBL/GenBank/DDBJ whole genome shotgun (WGS) entry which is preliminary data.</text>
</comment>
<dbReference type="AlphaFoldDB" id="A0A0V1FWC9"/>
<accession>A0A0V1FWC9</accession>
<evidence type="ECO:0000313" key="2">
    <source>
        <dbReference type="Proteomes" id="UP000054995"/>
    </source>
</evidence>
<sequence>MKQFNEENETDKRALRFEEIFKLTDVAIRIARSDENVGLLFKRYFEYARITALKLSGRNELKRHIAKLRVNTN</sequence>
<evidence type="ECO:0000313" key="1">
    <source>
        <dbReference type="EMBL" id="KRY90327.1"/>
    </source>
</evidence>
<reference evidence="1 2" key="1">
    <citation type="submission" date="2015-01" db="EMBL/GenBank/DDBJ databases">
        <title>Evolution of Trichinella species and genotypes.</title>
        <authorList>
            <person name="Korhonen P.K."/>
            <person name="Edoardo P."/>
            <person name="Giuseppe L.R."/>
            <person name="Gasser R.B."/>
        </authorList>
    </citation>
    <scope>NUCLEOTIDE SEQUENCE [LARGE SCALE GENOMIC DNA]</scope>
    <source>
        <strain evidence="1">ISS470</strain>
    </source>
</reference>
<gene>
    <name evidence="1" type="ORF">T4D_4694</name>
</gene>
<keyword evidence="2" id="KW-1185">Reference proteome</keyword>
<proteinExistence type="predicted"/>
<organism evidence="1 2">
    <name type="scientific">Trichinella pseudospiralis</name>
    <name type="common">Parasitic roundworm</name>
    <dbReference type="NCBI Taxonomy" id="6337"/>
    <lineage>
        <taxon>Eukaryota</taxon>
        <taxon>Metazoa</taxon>
        <taxon>Ecdysozoa</taxon>
        <taxon>Nematoda</taxon>
        <taxon>Enoplea</taxon>
        <taxon>Dorylaimia</taxon>
        <taxon>Trichinellida</taxon>
        <taxon>Trichinellidae</taxon>
        <taxon>Trichinella</taxon>
    </lineage>
</organism>
<dbReference type="EMBL" id="JYDT01000022">
    <property type="protein sequence ID" value="KRY90327.1"/>
    <property type="molecule type" value="Genomic_DNA"/>
</dbReference>
<dbReference type="Proteomes" id="UP000054995">
    <property type="component" value="Unassembled WGS sequence"/>
</dbReference>
<name>A0A0V1FWC9_TRIPS</name>
<protein>
    <submittedName>
        <fullName evidence="1">Uncharacterized protein</fullName>
    </submittedName>
</protein>